<dbReference type="PROSITE" id="PS51257">
    <property type="entry name" value="PROKAR_LIPOPROTEIN"/>
    <property type="match status" value="1"/>
</dbReference>
<dbReference type="InterPro" id="IPR028082">
    <property type="entry name" value="Peripla_BP_I"/>
</dbReference>
<dbReference type="Gene3D" id="3.40.50.2300">
    <property type="match status" value="2"/>
</dbReference>
<reference evidence="6 7" key="1">
    <citation type="submission" date="2020-08" db="EMBL/GenBank/DDBJ databases">
        <title>Genome public.</title>
        <authorList>
            <person name="Liu C."/>
            <person name="Sun Q."/>
        </authorList>
    </citation>
    <scope>NUCLEOTIDE SEQUENCE [LARGE SCALE GENOMIC DNA]</scope>
    <source>
        <strain evidence="6 7">NSJ-35</strain>
    </source>
</reference>
<comment type="subcellular location">
    <subcellularLocation>
        <location evidence="1">Cell envelope</location>
    </subcellularLocation>
</comment>
<protein>
    <submittedName>
        <fullName evidence="6">Substrate-binding domain-containing protein</fullName>
    </submittedName>
</protein>
<evidence type="ECO:0000256" key="1">
    <source>
        <dbReference type="ARBA" id="ARBA00004196"/>
    </source>
</evidence>
<gene>
    <name evidence="6" type="ORF">H8S18_12205</name>
</gene>
<feature type="domain" description="Periplasmic binding protein" evidence="5">
    <location>
        <begin position="37"/>
        <end position="292"/>
    </location>
</feature>
<dbReference type="SUPFAM" id="SSF53822">
    <property type="entry name" value="Periplasmic binding protein-like I"/>
    <property type="match status" value="1"/>
</dbReference>
<comment type="caution">
    <text evidence="6">The sequence shown here is derived from an EMBL/GenBank/DDBJ whole genome shotgun (WGS) entry which is preliminary data.</text>
</comment>
<keyword evidence="7" id="KW-1185">Reference proteome</keyword>
<accession>A0ABR7EHD7</accession>
<evidence type="ECO:0000259" key="5">
    <source>
        <dbReference type="Pfam" id="PF13407"/>
    </source>
</evidence>
<organism evidence="6 7">
    <name type="scientific">Christensenella tenuis</name>
    <dbReference type="NCBI Taxonomy" id="2763033"/>
    <lineage>
        <taxon>Bacteria</taxon>
        <taxon>Bacillati</taxon>
        <taxon>Bacillota</taxon>
        <taxon>Clostridia</taxon>
        <taxon>Christensenellales</taxon>
        <taxon>Christensenellaceae</taxon>
        <taxon>Christensenella</taxon>
    </lineage>
</organism>
<sequence length="322" mass="35258">MKKFFALFFVLLCFLLSLSACSSIQSVQNYNKEMKRIAFISPQTDYPVWLQAKVGFLSAAEDFGFYGMWLGGGNCNIEDMLREIDIAISENVDAVITCPLTPGKFTKIFEKLKEHEIPLVTIAVDAASEDLRTAYVGSNYEDIGRRQAEALHAQVGDDMTIGVIMSGLTTQNQVIQTAQLQELVETLPHADIVSYEEDWADPVVGMHVFSKMLNSHPDINAVFVTSGGAIGNYGKILQQKGLTDEVTLIGMDISQENLDAVAAGTIYGVMSQDYYSMGYLGGRYAFDASLGKTVPNVTYTESELITMDNLDSVTVVDVAEAS</sequence>
<proteinExistence type="inferred from homology"/>
<dbReference type="InterPro" id="IPR025997">
    <property type="entry name" value="SBP_2_dom"/>
</dbReference>
<dbReference type="Proteomes" id="UP000606889">
    <property type="component" value="Unassembled WGS sequence"/>
</dbReference>
<evidence type="ECO:0000313" key="7">
    <source>
        <dbReference type="Proteomes" id="UP000606889"/>
    </source>
</evidence>
<dbReference type="PANTHER" id="PTHR46847">
    <property type="entry name" value="D-ALLOSE-BINDING PERIPLASMIC PROTEIN-RELATED"/>
    <property type="match status" value="1"/>
</dbReference>
<feature type="chain" id="PRO_5046934160" evidence="4">
    <location>
        <begin position="23"/>
        <end position="322"/>
    </location>
</feature>
<dbReference type="PANTHER" id="PTHR46847:SF1">
    <property type="entry name" value="D-ALLOSE-BINDING PERIPLASMIC PROTEIN-RELATED"/>
    <property type="match status" value="1"/>
</dbReference>
<dbReference type="RefSeq" id="WP_186858543.1">
    <property type="nucleotide sequence ID" value="NZ_JACOON010000006.1"/>
</dbReference>
<comment type="similarity">
    <text evidence="2">Belongs to the bacterial solute-binding protein 2 family.</text>
</comment>
<keyword evidence="3 4" id="KW-0732">Signal</keyword>
<name>A0ABR7EHD7_9FIRM</name>
<evidence type="ECO:0000256" key="3">
    <source>
        <dbReference type="ARBA" id="ARBA00022729"/>
    </source>
</evidence>
<evidence type="ECO:0000256" key="4">
    <source>
        <dbReference type="SAM" id="SignalP"/>
    </source>
</evidence>
<dbReference type="Pfam" id="PF13407">
    <property type="entry name" value="Peripla_BP_4"/>
    <property type="match status" value="1"/>
</dbReference>
<evidence type="ECO:0000256" key="2">
    <source>
        <dbReference type="ARBA" id="ARBA00007639"/>
    </source>
</evidence>
<feature type="signal peptide" evidence="4">
    <location>
        <begin position="1"/>
        <end position="22"/>
    </location>
</feature>
<evidence type="ECO:0000313" key="6">
    <source>
        <dbReference type="EMBL" id="MBC5649103.1"/>
    </source>
</evidence>
<dbReference type="EMBL" id="JACOON010000006">
    <property type="protein sequence ID" value="MBC5649103.1"/>
    <property type="molecule type" value="Genomic_DNA"/>
</dbReference>